<evidence type="ECO:0000313" key="3">
    <source>
        <dbReference type="EMBL" id="QEV33241.1"/>
    </source>
</evidence>
<dbReference type="InterPro" id="IPR007419">
    <property type="entry name" value="BFD-like_2Fe2S-bd_dom"/>
</dbReference>
<evidence type="ECO:0000259" key="1">
    <source>
        <dbReference type="Pfam" id="PF04324"/>
    </source>
</evidence>
<protein>
    <submittedName>
        <fullName evidence="3">Nitrite reductase</fullName>
    </submittedName>
</protein>
<reference evidence="2" key="3">
    <citation type="submission" date="2023-08" db="EMBL/GenBank/DDBJ databases">
        <authorList>
            <person name="Sun Q."/>
            <person name="Ohkuma M."/>
        </authorList>
    </citation>
    <scope>NUCLEOTIDE SEQUENCE</scope>
    <source>
        <strain evidence="2">JCM 4205</strain>
    </source>
</reference>
<dbReference type="Proteomes" id="UP000642014">
    <property type="component" value="Unassembled WGS sequence"/>
</dbReference>
<keyword evidence="4" id="KW-1185">Reference proteome</keyword>
<feature type="domain" description="BFD-like [2Fe-2S]-binding" evidence="1">
    <location>
        <begin position="11"/>
        <end position="59"/>
    </location>
</feature>
<dbReference type="Proteomes" id="UP000326029">
    <property type="component" value="Chromosome"/>
</dbReference>
<dbReference type="AlphaFoldDB" id="A0AAV4KLY3"/>
<reference evidence="3 4" key="2">
    <citation type="submission" date="2017-09" db="EMBL/GenBank/DDBJ databases">
        <authorList>
            <person name="Lee N."/>
            <person name="Cho B.-K."/>
        </authorList>
    </citation>
    <scope>NUCLEOTIDE SEQUENCE [LARGE SCALE GENOMIC DNA]</scope>
    <source>
        <strain evidence="3 4">ATCC 19740</strain>
    </source>
</reference>
<sequence>MTICPPAEDPLVCLCARVPESAILAAKCSGARDVPALRLATGANTGCGDCLPDLEELLA</sequence>
<name>A0AAV4KLY3_9ACTN</name>
<dbReference type="GeneID" id="95455001"/>
<dbReference type="Gene3D" id="1.10.10.1100">
    <property type="entry name" value="BFD-like [2Fe-2S]-binding domain"/>
    <property type="match status" value="1"/>
</dbReference>
<dbReference type="RefSeq" id="WP_109187218.1">
    <property type="nucleotide sequence ID" value="NZ_BMSJ01000009.1"/>
</dbReference>
<evidence type="ECO:0000313" key="5">
    <source>
        <dbReference type="Proteomes" id="UP000642014"/>
    </source>
</evidence>
<gene>
    <name evidence="3" type="ORF">CP977_14600</name>
    <name evidence="2" type="ORF">GCM10010497_46440</name>
</gene>
<accession>A0AAV4KLY3</accession>
<dbReference type="EMBL" id="BMSJ01000009">
    <property type="protein sequence ID" value="GGR38220.1"/>
    <property type="molecule type" value="Genomic_DNA"/>
</dbReference>
<proteinExistence type="predicted"/>
<reference evidence="2 5" key="1">
    <citation type="journal article" date="2014" name="Int. J. Syst. Evol. Microbiol.">
        <title>Complete genome sequence of Corynebacterium casei LMG S-19264T (=DSM 44701T), isolated from a smear-ripened cheese.</title>
        <authorList>
            <consortium name="US DOE Joint Genome Institute (JGI-PGF)"/>
            <person name="Walter F."/>
            <person name="Albersmeier A."/>
            <person name="Kalinowski J."/>
            <person name="Ruckert C."/>
        </authorList>
    </citation>
    <scope>NUCLEOTIDE SEQUENCE [LARGE SCALE GENOMIC DNA]</scope>
    <source>
        <strain evidence="2 5">JCM 4205</strain>
    </source>
</reference>
<dbReference type="EMBL" id="CP023693">
    <property type="protein sequence ID" value="QEV33241.1"/>
    <property type="molecule type" value="Genomic_DNA"/>
</dbReference>
<organism evidence="2 5">
    <name type="scientific">Streptomyces cinereoruber</name>
    <dbReference type="NCBI Taxonomy" id="67260"/>
    <lineage>
        <taxon>Bacteria</taxon>
        <taxon>Bacillati</taxon>
        <taxon>Actinomycetota</taxon>
        <taxon>Actinomycetes</taxon>
        <taxon>Kitasatosporales</taxon>
        <taxon>Streptomycetaceae</taxon>
        <taxon>Streptomyces</taxon>
    </lineage>
</organism>
<evidence type="ECO:0000313" key="4">
    <source>
        <dbReference type="Proteomes" id="UP000326029"/>
    </source>
</evidence>
<dbReference type="InterPro" id="IPR041854">
    <property type="entry name" value="BFD-like_2Fe2S-bd_dom_sf"/>
</dbReference>
<dbReference type="Pfam" id="PF04324">
    <property type="entry name" value="Fer2_BFD"/>
    <property type="match status" value="1"/>
</dbReference>
<evidence type="ECO:0000313" key="2">
    <source>
        <dbReference type="EMBL" id="GGR38220.1"/>
    </source>
</evidence>